<evidence type="ECO:0000313" key="4">
    <source>
        <dbReference type="EMBL" id="SLN68795.1"/>
    </source>
</evidence>
<dbReference type="InParanoid" id="A0A1Y5TPA7"/>
<keyword evidence="5" id="KW-1185">Reference proteome</keyword>
<dbReference type="EMBL" id="FWFR01000003">
    <property type="protein sequence ID" value="SLN68795.1"/>
    <property type="molecule type" value="Genomic_DNA"/>
</dbReference>
<dbReference type="GO" id="GO:0006635">
    <property type="term" value="P:fatty acid beta-oxidation"/>
    <property type="evidence" value="ECO:0007669"/>
    <property type="project" value="TreeGrafter"/>
</dbReference>
<proteinExistence type="inferred from homology"/>
<evidence type="ECO:0000313" key="5">
    <source>
        <dbReference type="Proteomes" id="UP000193200"/>
    </source>
</evidence>
<dbReference type="Gene3D" id="1.10.12.10">
    <property type="entry name" value="Lyase 2-enoyl-coa Hydratase, Chain A, domain 2"/>
    <property type="match status" value="1"/>
</dbReference>
<evidence type="ECO:0000256" key="2">
    <source>
        <dbReference type="ARBA" id="ARBA00023098"/>
    </source>
</evidence>
<dbReference type="InterPro" id="IPR014748">
    <property type="entry name" value="Enoyl-CoA_hydra_C"/>
</dbReference>
<dbReference type="PANTHER" id="PTHR11941">
    <property type="entry name" value="ENOYL-COA HYDRATASE-RELATED"/>
    <property type="match status" value="1"/>
</dbReference>
<dbReference type="NCBIfam" id="NF006699">
    <property type="entry name" value="PRK09245.1"/>
    <property type="match status" value="1"/>
</dbReference>
<dbReference type="CDD" id="cd06558">
    <property type="entry name" value="crotonase-like"/>
    <property type="match status" value="1"/>
</dbReference>
<name>A0A1Y5TPA7_9PROT</name>
<dbReference type="InterPro" id="IPR029045">
    <property type="entry name" value="ClpP/crotonase-like_dom_sf"/>
</dbReference>
<dbReference type="PANTHER" id="PTHR11941:SF169">
    <property type="entry name" value="(7AS)-7A-METHYL-1,5-DIOXO-2,3,5,6,7,7A-HEXAHYDRO-1H-INDENE-CARBOXYL-COA HYDROLASE"/>
    <property type="match status" value="1"/>
</dbReference>
<reference evidence="4 5" key="1">
    <citation type="submission" date="2017-03" db="EMBL/GenBank/DDBJ databases">
        <authorList>
            <person name="Afonso C.L."/>
            <person name="Miller P.J."/>
            <person name="Scott M.A."/>
            <person name="Spackman E."/>
            <person name="Goraichik I."/>
            <person name="Dimitrov K.M."/>
            <person name="Suarez D.L."/>
            <person name="Swayne D.E."/>
        </authorList>
    </citation>
    <scope>NUCLEOTIDE SEQUENCE [LARGE SCALE GENOMIC DNA]</scope>
    <source>
        <strain evidence="4 5">CECT 7691</strain>
    </source>
</reference>
<dbReference type="Proteomes" id="UP000193200">
    <property type="component" value="Unassembled WGS sequence"/>
</dbReference>
<dbReference type="EC" id="4.2.1.17" evidence="4"/>
<keyword evidence="3 4" id="KW-0456">Lyase</keyword>
<dbReference type="Pfam" id="PF00378">
    <property type="entry name" value="ECH_1"/>
    <property type="match status" value="1"/>
</dbReference>
<keyword evidence="2" id="KW-0443">Lipid metabolism</keyword>
<dbReference type="InterPro" id="IPR001753">
    <property type="entry name" value="Enoyl-CoA_hydra/iso"/>
</dbReference>
<dbReference type="SUPFAM" id="SSF52096">
    <property type="entry name" value="ClpP/crotonase"/>
    <property type="match status" value="1"/>
</dbReference>
<evidence type="ECO:0000256" key="3">
    <source>
        <dbReference type="ARBA" id="ARBA00023239"/>
    </source>
</evidence>
<dbReference type="Gene3D" id="3.90.226.10">
    <property type="entry name" value="2-enoyl-CoA Hydratase, Chain A, domain 1"/>
    <property type="match status" value="1"/>
</dbReference>
<gene>
    <name evidence="4" type="primary">paaF_3</name>
    <name evidence="4" type="ORF">OCH7691_03130</name>
</gene>
<evidence type="ECO:0000256" key="1">
    <source>
        <dbReference type="ARBA" id="ARBA00005254"/>
    </source>
</evidence>
<dbReference type="GO" id="GO:0004300">
    <property type="term" value="F:enoyl-CoA hydratase activity"/>
    <property type="evidence" value="ECO:0007669"/>
    <property type="project" value="UniProtKB-EC"/>
</dbReference>
<comment type="similarity">
    <text evidence="1">Belongs to the enoyl-CoA hydratase/isomerase family.</text>
</comment>
<organism evidence="4 5">
    <name type="scientific">Oceanibacterium hippocampi</name>
    <dbReference type="NCBI Taxonomy" id="745714"/>
    <lineage>
        <taxon>Bacteria</taxon>
        <taxon>Pseudomonadati</taxon>
        <taxon>Pseudomonadota</taxon>
        <taxon>Alphaproteobacteria</taxon>
        <taxon>Sneathiellales</taxon>
        <taxon>Sneathiellaceae</taxon>
        <taxon>Oceanibacterium</taxon>
    </lineage>
</organism>
<dbReference type="AlphaFoldDB" id="A0A1Y5TPA7"/>
<sequence>MANETQGMKPMTDPLLYTQSGHVVTLTLNRPEERNALSDDAMFDAIEDACRRINRDNTVRAVVLTGAGKSFCAGGNVKHMRDREGLFGGNPAEIRESYRRGIQRVPLAIYELDVPTIAAVNGAAIGAGCDLACMCDIRIAADSAVFAESFVKLGIIPGDGGAWLLPRAIGMSRAAEMAFTGDMIDARTALEYGLVSRVVAPDELLQDATALANRIAANPPEALRLTKRLLREGQHMRLSTLLEMSAGYQALAHHTDNHHEAITAFFEKRPGNFKP</sequence>
<protein>
    <submittedName>
        <fullName evidence="4">2,3-dehydroadipyl-CoA hydratase</fullName>
        <ecNumber evidence="4">4.2.1.17</ecNumber>
    </submittedName>
</protein>
<accession>A0A1Y5TPA7</accession>